<dbReference type="GeneID" id="108740653"/>
<reference evidence="4" key="1">
    <citation type="submission" date="2025-08" db="UniProtKB">
        <authorList>
            <consortium name="RefSeq"/>
        </authorList>
    </citation>
    <scope>IDENTIFICATION</scope>
    <source>
        <tissue evidence="4">Entire body</tissue>
    </source>
</reference>
<dbReference type="RefSeq" id="XP_018330544.1">
    <property type="nucleotide sequence ID" value="XM_018475042.2"/>
</dbReference>
<organism evidence="3 4">
    <name type="scientific">Agrilus planipennis</name>
    <name type="common">Emerald ash borer</name>
    <name type="synonym">Agrilus marcopoli</name>
    <dbReference type="NCBI Taxonomy" id="224129"/>
    <lineage>
        <taxon>Eukaryota</taxon>
        <taxon>Metazoa</taxon>
        <taxon>Ecdysozoa</taxon>
        <taxon>Arthropoda</taxon>
        <taxon>Hexapoda</taxon>
        <taxon>Insecta</taxon>
        <taxon>Pterygota</taxon>
        <taxon>Neoptera</taxon>
        <taxon>Endopterygota</taxon>
        <taxon>Coleoptera</taxon>
        <taxon>Polyphaga</taxon>
        <taxon>Elateriformia</taxon>
        <taxon>Buprestoidea</taxon>
        <taxon>Buprestidae</taxon>
        <taxon>Agrilinae</taxon>
        <taxon>Agrilus</taxon>
    </lineage>
</organism>
<evidence type="ECO:0000256" key="1">
    <source>
        <dbReference type="SAM" id="MobiDB-lite"/>
    </source>
</evidence>
<dbReference type="Proteomes" id="UP000192223">
    <property type="component" value="Unplaced"/>
</dbReference>
<keyword evidence="3" id="KW-1185">Reference proteome</keyword>
<accession>A0A1W4X381</accession>
<gene>
    <name evidence="4" type="primary">LOC108740653</name>
</gene>
<feature type="signal peptide" evidence="2">
    <location>
        <begin position="1"/>
        <end position="20"/>
    </location>
</feature>
<sequence>MNSLLTLLLFYFFCFCSVSAIQVSSKLDFGQKGTYNGEPSFGQRRVKTPSVPLIVNQQDNEGDKTIKPLTVVCLSTECNRKGKTTVVRNVPKPDVVVQVITDSGNKNTSEKSYVEVPDVPVILGTKGVPYNSNPRNNENTYSRHLTDQRPPVTEKVYIPLFGSSVLEAPTTRRYRSTSFEDLFPYYKTPSYEQTPRHIGQTYVHTGMIRNNGFQRVNNRHEEGNLPVVTETLICTYQDVNHENPYPINYNNWNNFIRKPMIHNSPRYRPPKPITWNVFESSNTLNYQQRSSDLSKRLGIDNKLLPLD</sequence>
<evidence type="ECO:0000313" key="4">
    <source>
        <dbReference type="RefSeq" id="XP_018330544.1"/>
    </source>
</evidence>
<feature type="chain" id="PRO_5010714516" evidence="2">
    <location>
        <begin position="21"/>
        <end position="307"/>
    </location>
</feature>
<feature type="compositionally biased region" description="Polar residues" evidence="1">
    <location>
        <begin position="130"/>
        <end position="143"/>
    </location>
</feature>
<name>A0A1W4X381_AGRPL</name>
<feature type="region of interest" description="Disordered" evidence="1">
    <location>
        <begin position="125"/>
        <end position="147"/>
    </location>
</feature>
<evidence type="ECO:0000256" key="2">
    <source>
        <dbReference type="SAM" id="SignalP"/>
    </source>
</evidence>
<keyword evidence="2" id="KW-0732">Signal</keyword>
<evidence type="ECO:0000313" key="3">
    <source>
        <dbReference type="Proteomes" id="UP000192223"/>
    </source>
</evidence>
<dbReference type="AlphaFoldDB" id="A0A1W4X381"/>
<proteinExistence type="predicted"/>
<dbReference type="InParanoid" id="A0A1W4X381"/>
<dbReference type="KEGG" id="apln:108740653"/>
<protein>
    <submittedName>
        <fullName evidence="4">Uncharacterized protein LOC108740653</fullName>
    </submittedName>
</protein>